<comment type="caution">
    <text evidence="5">The sequence shown here is derived from an EMBL/GenBank/DDBJ whole genome shotgun (WGS) entry which is preliminary data.</text>
</comment>
<dbReference type="AlphaFoldDB" id="A0A9X0WAL0"/>
<dbReference type="SUPFAM" id="SSF111369">
    <property type="entry name" value="HlyD-like secretion proteins"/>
    <property type="match status" value="2"/>
</dbReference>
<organism evidence="5 6">
    <name type="scientific">Lamprobacter modestohalophilus</name>
    <dbReference type="NCBI Taxonomy" id="1064514"/>
    <lineage>
        <taxon>Bacteria</taxon>
        <taxon>Pseudomonadati</taxon>
        <taxon>Pseudomonadota</taxon>
        <taxon>Gammaproteobacteria</taxon>
        <taxon>Chromatiales</taxon>
        <taxon>Chromatiaceae</taxon>
        <taxon>Lamprobacter</taxon>
    </lineage>
</organism>
<evidence type="ECO:0000256" key="3">
    <source>
        <dbReference type="SAM" id="SignalP"/>
    </source>
</evidence>
<dbReference type="Proteomes" id="UP001138768">
    <property type="component" value="Unassembled WGS sequence"/>
</dbReference>
<evidence type="ECO:0000313" key="5">
    <source>
        <dbReference type="EMBL" id="MBK1619944.1"/>
    </source>
</evidence>
<dbReference type="NCBIfam" id="TIGR01730">
    <property type="entry name" value="RND_mfp"/>
    <property type="match status" value="1"/>
</dbReference>
<comment type="similarity">
    <text evidence="1">Belongs to the membrane fusion protein (MFP) (TC 8.A.1) family.</text>
</comment>
<keyword evidence="2" id="KW-0175">Coiled coil</keyword>
<keyword evidence="3" id="KW-0732">Signal</keyword>
<sequence length="390" mass="41849">MRMLSIGLLAAMGAVTAVSAQTVEDIYVVKQAEGLPTVSVGGTVVPYKEVTLAAQLPGRVDYLAGIEGDAFDSGDLLVSLDASELKAKRQALLAQMATADAQLRNAGVQYSRELYSPRSRTSPGGMGVPNLFDQFFTRPMEDFIGDRDQDAELSADLFASSTQIQEARNAMMQLQAELRALDAKLRDARSIAPFDGVIVSKFIEVGDTVQPGQPLLTFADVEYLQVEVDVPARLRPGLREGAMLRAELDVPARPRSAADAMNDAGNVPVRVAQVYPMADPQRHTVKVKFDLPKGVSEPGMYAKVLVPDFNAPARVNPVVPRTAIRYNGSLPGVYVLDEEGNPHLRLIRVGEPTPNGGVTVLSGLRAGERILSNPGPGIATGWSQGDRSSR</sequence>
<protein>
    <submittedName>
        <fullName evidence="5">Efflux transporter periplasmic adaptor subunit</fullName>
    </submittedName>
</protein>
<evidence type="ECO:0000313" key="6">
    <source>
        <dbReference type="Proteomes" id="UP001138768"/>
    </source>
</evidence>
<evidence type="ECO:0000256" key="1">
    <source>
        <dbReference type="ARBA" id="ARBA00009477"/>
    </source>
</evidence>
<dbReference type="Pfam" id="PF25917">
    <property type="entry name" value="BSH_RND"/>
    <property type="match status" value="1"/>
</dbReference>
<evidence type="ECO:0000256" key="2">
    <source>
        <dbReference type="SAM" id="Coils"/>
    </source>
</evidence>
<dbReference type="Gene3D" id="2.40.30.170">
    <property type="match status" value="1"/>
</dbReference>
<dbReference type="GO" id="GO:0015562">
    <property type="term" value="F:efflux transmembrane transporter activity"/>
    <property type="evidence" value="ECO:0007669"/>
    <property type="project" value="TreeGrafter"/>
</dbReference>
<dbReference type="PANTHER" id="PTHR30469:SF18">
    <property type="entry name" value="RESISTANCE-NODULATION-CELL DIVISION (RND) EFFLUX MEMBRANE FUSION PROTEIN-RELATED"/>
    <property type="match status" value="1"/>
</dbReference>
<dbReference type="EMBL" id="NRRY01000029">
    <property type="protein sequence ID" value="MBK1619944.1"/>
    <property type="molecule type" value="Genomic_DNA"/>
</dbReference>
<dbReference type="Gene3D" id="2.40.420.20">
    <property type="match status" value="1"/>
</dbReference>
<evidence type="ECO:0000259" key="4">
    <source>
        <dbReference type="Pfam" id="PF25917"/>
    </source>
</evidence>
<dbReference type="InterPro" id="IPR006143">
    <property type="entry name" value="RND_pump_MFP"/>
</dbReference>
<gene>
    <name evidence="5" type="ORF">CKO42_16150</name>
</gene>
<dbReference type="InterPro" id="IPR058625">
    <property type="entry name" value="MdtA-like_BSH"/>
</dbReference>
<dbReference type="PANTHER" id="PTHR30469">
    <property type="entry name" value="MULTIDRUG RESISTANCE PROTEIN MDTA"/>
    <property type="match status" value="1"/>
</dbReference>
<feature type="chain" id="PRO_5040839738" evidence="3">
    <location>
        <begin position="21"/>
        <end position="390"/>
    </location>
</feature>
<keyword evidence="6" id="KW-1185">Reference proteome</keyword>
<feature type="coiled-coil region" evidence="2">
    <location>
        <begin position="164"/>
        <end position="191"/>
    </location>
</feature>
<dbReference type="GO" id="GO:1990281">
    <property type="term" value="C:efflux pump complex"/>
    <property type="evidence" value="ECO:0007669"/>
    <property type="project" value="TreeGrafter"/>
</dbReference>
<reference evidence="5 6" key="1">
    <citation type="journal article" date="2020" name="Microorganisms">
        <title>Osmotic Adaptation and Compatible Solute Biosynthesis of Phototrophic Bacteria as Revealed from Genome Analyses.</title>
        <authorList>
            <person name="Imhoff J.F."/>
            <person name="Rahn T."/>
            <person name="Kunzel S."/>
            <person name="Keller A."/>
            <person name="Neulinger S.C."/>
        </authorList>
    </citation>
    <scope>NUCLEOTIDE SEQUENCE [LARGE SCALE GENOMIC DNA]</scope>
    <source>
        <strain evidence="5 6">DSM 25653</strain>
    </source>
</reference>
<feature type="signal peptide" evidence="3">
    <location>
        <begin position="1"/>
        <end position="20"/>
    </location>
</feature>
<name>A0A9X0WAL0_9GAMM</name>
<dbReference type="Gene3D" id="1.10.287.470">
    <property type="entry name" value="Helix hairpin bin"/>
    <property type="match status" value="2"/>
</dbReference>
<accession>A0A9X0WAL0</accession>
<dbReference type="Gene3D" id="2.40.50.100">
    <property type="match status" value="2"/>
</dbReference>
<proteinExistence type="inferred from homology"/>
<feature type="domain" description="Multidrug resistance protein MdtA-like barrel-sandwich hybrid" evidence="4">
    <location>
        <begin position="49"/>
        <end position="214"/>
    </location>
</feature>